<dbReference type="Pfam" id="PF07238">
    <property type="entry name" value="PilZ"/>
    <property type="match status" value="1"/>
</dbReference>
<proteinExistence type="predicted"/>
<evidence type="ECO:0000313" key="2">
    <source>
        <dbReference type="EMBL" id="QDU47518.1"/>
    </source>
</evidence>
<name>A0A517ZYJ5_9PLAN</name>
<feature type="domain" description="PilZ" evidence="1">
    <location>
        <begin position="56"/>
        <end position="135"/>
    </location>
</feature>
<sequence length="166" mass="18834">MANPSLTDIDPSNEMREPMDVAELDCGQSTLQLLDEVQFLVRDILTQWQHPIDSIERRNNHRVPFNKSIALFDIDEQSEQPTGEAYLVTGRDISSHGVGFSHDGPLPHTKVAVGFELPNGCSQFVLVRLTWCRFTRRGTYDSGGMFLRPIPSPGNVKLDWNEIPRW</sequence>
<organism evidence="2 3">
    <name type="scientific">Symmachiella dynata</name>
    <dbReference type="NCBI Taxonomy" id="2527995"/>
    <lineage>
        <taxon>Bacteria</taxon>
        <taxon>Pseudomonadati</taxon>
        <taxon>Planctomycetota</taxon>
        <taxon>Planctomycetia</taxon>
        <taxon>Planctomycetales</taxon>
        <taxon>Planctomycetaceae</taxon>
        <taxon>Symmachiella</taxon>
    </lineage>
</organism>
<gene>
    <name evidence="2" type="ORF">Mal52_60500</name>
</gene>
<dbReference type="EMBL" id="CP036276">
    <property type="protein sequence ID" value="QDU47518.1"/>
    <property type="molecule type" value="Genomic_DNA"/>
</dbReference>
<evidence type="ECO:0000259" key="1">
    <source>
        <dbReference type="Pfam" id="PF07238"/>
    </source>
</evidence>
<dbReference type="InterPro" id="IPR009875">
    <property type="entry name" value="PilZ_domain"/>
</dbReference>
<keyword evidence="3" id="KW-1185">Reference proteome</keyword>
<dbReference type="GO" id="GO:0035438">
    <property type="term" value="F:cyclic-di-GMP binding"/>
    <property type="evidence" value="ECO:0007669"/>
    <property type="project" value="InterPro"/>
</dbReference>
<evidence type="ECO:0000313" key="3">
    <source>
        <dbReference type="Proteomes" id="UP000319383"/>
    </source>
</evidence>
<accession>A0A517ZYJ5</accession>
<dbReference type="Proteomes" id="UP000319383">
    <property type="component" value="Chromosome"/>
</dbReference>
<dbReference type="KEGG" id="sdyn:Mal52_60500"/>
<dbReference type="RefSeq" id="WP_145380327.1">
    <property type="nucleotide sequence ID" value="NZ_CP036276.1"/>
</dbReference>
<dbReference type="AlphaFoldDB" id="A0A517ZYJ5"/>
<protein>
    <submittedName>
        <fullName evidence="2">PilZ domain protein</fullName>
    </submittedName>
</protein>
<reference evidence="2 3" key="1">
    <citation type="submission" date="2019-02" db="EMBL/GenBank/DDBJ databases">
        <title>Deep-cultivation of Planctomycetes and their phenomic and genomic characterization uncovers novel biology.</title>
        <authorList>
            <person name="Wiegand S."/>
            <person name="Jogler M."/>
            <person name="Boedeker C."/>
            <person name="Pinto D."/>
            <person name="Vollmers J."/>
            <person name="Rivas-Marin E."/>
            <person name="Kohn T."/>
            <person name="Peeters S.H."/>
            <person name="Heuer A."/>
            <person name="Rast P."/>
            <person name="Oberbeckmann S."/>
            <person name="Bunk B."/>
            <person name="Jeske O."/>
            <person name="Meyerdierks A."/>
            <person name="Storesund J.E."/>
            <person name="Kallscheuer N."/>
            <person name="Luecker S."/>
            <person name="Lage O.M."/>
            <person name="Pohl T."/>
            <person name="Merkel B.J."/>
            <person name="Hornburger P."/>
            <person name="Mueller R.-W."/>
            <person name="Bruemmer F."/>
            <person name="Labrenz M."/>
            <person name="Spormann A.M."/>
            <person name="Op den Camp H."/>
            <person name="Overmann J."/>
            <person name="Amann R."/>
            <person name="Jetten M.S.M."/>
            <person name="Mascher T."/>
            <person name="Medema M.H."/>
            <person name="Devos D.P."/>
            <person name="Kaster A.-K."/>
            <person name="Ovreas L."/>
            <person name="Rohde M."/>
            <person name="Galperin M.Y."/>
            <person name="Jogler C."/>
        </authorList>
    </citation>
    <scope>NUCLEOTIDE SEQUENCE [LARGE SCALE GENOMIC DNA]</scope>
    <source>
        <strain evidence="2 3">Mal52</strain>
    </source>
</reference>